<evidence type="ECO:0000313" key="2">
    <source>
        <dbReference type="EMBL" id="UJO21706.1"/>
    </source>
</evidence>
<feature type="compositionally biased region" description="Low complexity" evidence="1">
    <location>
        <begin position="175"/>
        <end position="201"/>
    </location>
</feature>
<evidence type="ECO:0000313" key="3">
    <source>
        <dbReference type="Proteomes" id="UP000756132"/>
    </source>
</evidence>
<sequence>MSLNVLKQSFTEPEVADPDAELIKNIASDLERLSAYSLEVVNLRDWEYQTALGAELKEHLGPDHHVAFVSAHRQSITGAEMVAAFKARIKEFPDYHIIAMDITSDVDVQKCSASVWMHLNIHMTPETMVTGFNEFQWRLEGNKWMCVHVTSMRGQSSDQGIYPKGREHRRGSADSTGSKTSFSTIGSSTTSHTTTSTDSGG</sequence>
<accession>A0A9Q8PFX9</accession>
<proteinExistence type="predicted"/>
<protein>
    <submittedName>
        <fullName evidence="2">Uncharacterized protein</fullName>
    </submittedName>
</protein>
<reference evidence="2" key="1">
    <citation type="submission" date="2021-12" db="EMBL/GenBank/DDBJ databases">
        <authorList>
            <person name="Zaccaron A."/>
            <person name="Stergiopoulos I."/>
        </authorList>
    </citation>
    <scope>NUCLEOTIDE SEQUENCE</scope>
    <source>
        <strain evidence="2">Race5_Kim</strain>
    </source>
</reference>
<gene>
    <name evidence="2" type="ORF">CLAFUR5_09612</name>
</gene>
<reference evidence="2" key="2">
    <citation type="journal article" date="2022" name="Microb. Genom.">
        <title>A chromosome-scale genome assembly of the tomato pathogen Cladosporium fulvum reveals a compartmentalized genome architecture and the presence of a dispensable chromosome.</title>
        <authorList>
            <person name="Zaccaron A.Z."/>
            <person name="Chen L.H."/>
            <person name="Samaras A."/>
            <person name="Stergiopoulos I."/>
        </authorList>
    </citation>
    <scope>NUCLEOTIDE SEQUENCE</scope>
    <source>
        <strain evidence="2">Race5_Kim</strain>
    </source>
</reference>
<dbReference type="OrthoDB" id="10321320at2759"/>
<name>A0A9Q8PFX9_PASFU</name>
<dbReference type="GeneID" id="71989490"/>
<dbReference type="KEGG" id="ffu:CLAFUR5_09612"/>
<feature type="region of interest" description="Disordered" evidence="1">
    <location>
        <begin position="155"/>
        <end position="201"/>
    </location>
</feature>
<dbReference type="AlphaFoldDB" id="A0A9Q8PFX9"/>
<evidence type="ECO:0000256" key="1">
    <source>
        <dbReference type="SAM" id="MobiDB-lite"/>
    </source>
</evidence>
<dbReference type="RefSeq" id="XP_047766072.1">
    <property type="nucleotide sequence ID" value="XM_047908760.1"/>
</dbReference>
<dbReference type="OMA" id="EFPDYHI"/>
<dbReference type="Proteomes" id="UP000756132">
    <property type="component" value="Chromosome 9"/>
</dbReference>
<dbReference type="EMBL" id="CP090171">
    <property type="protein sequence ID" value="UJO21706.1"/>
    <property type="molecule type" value="Genomic_DNA"/>
</dbReference>
<keyword evidence="3" id="KW-1185">Reference proteome</keyword>
<organism evidence="2 3">
    <name type="scientific">Passalora fulva</name>
    <name type="common">Tomato leaf mold</name>
    <name type="synonym">Cladosporium fulvum</name>
    <dbReference type="NCBI Taxonomy" id="5499"/>
    <lineage>
        <taxon>Eukaryota</taxon>
        <taxon>Fungi</taxon>
        <taxon>Dikarya</taxon>
        <taxon>Ascomycota</taxon>
        <taxon>Pezizomycotina</taxon>
        <taxon>Dothideomycetes</taxon>
        <taxon>Dothideomycetidae</taxon>
        <taxon>Mycosphaerellales</taxon>
        <taxon>Mycosphaerellaceae</taxon>
        <taxon>Fulvia</taxon>
    </lineage>
</organism>